<dbReference type="EMBL" id="JAHRIQ010060823">
    <property type="protein sequence ID" value="MEQ2241352.1"/>
    <property type="molecule type" value="Genomic_DNA"/>
</dbReference>
<proteinExistence type="predicted"/>
<sequence length="109" mass="11882">MRILWGFKSGQIVDHLSTVSIMVIKAGINSLGSVAGYQALDHSGPTPANDIALQVITDCGSIALDLEQLRLCASQLFFQTLDIVFQIKCKIYFDLKCNYLVQSLAALSC</sequence>
<evidence type="ECO:0000313" key="2">
    <source>
        <dbReference type="Proteomes" id="UP001482620"/>
    </source>
</evidence>
<protein>
    <submittedName>
        <fullName evidence="1">Uncharacterized protein</fullName>
    </submittedName>
</protein>
<dbReference type="Proteomes" id="UP001482620">
    <property type="component" value="Unassembled WGS sequence"/>
</dbReference>
<accession>A0ABV0U843</accession>
<comment type="caution">
    <text evidence="1">The sequence shown here is derived from an EMBL/GenBank/DDBJ whole genome shotgun (WGS) entry which is preliminary data.</text>
</comment>
<organism evidence="1 2">
    <name type="scientific">Ilyodon furcidens</name>
    <name type="common">goldbreast splitfin</name>
    <dbReference type="NCBI Taxonomy" id="33524"/>
    <lineage>
        <taxon>Eukaryota</taxon>
        <taxon>Metazoa</taxon>
        <taxon>Chordata</taxon>
        <taxon>Craniata</taxon>
        <taxon>Vertebrata</taxon>
        <taxon>Euteleostomi</taxon>
        <taxon>Actinopterygii</taxon>
        <taxon>Neopterygii</taxon>
        <taxon>Teleostei</taxon>
        <taxon>Neoteleostei</taxon>
        <taxon>Acanthomorphata</taxon>
        <taxon>Ovalentaria</taxon>
        <taxon>Atherinomorphae</taxon>
        <taxon>Cyprinodontiformes</taxon>
        <taxon>Goodeidae</taxon>
        <taxon>Ilyodon</taxon>
    </lineage>
</organism>
<name>A0ABV0U843_9TELE</name>
<reference evidence="1 2" key="1">
    <citation type="submission" date="2021-06" db="EMBL/GenBank/DDBJ databases">
        <authorList>
            <person name="Palmer J.M."/>
        </authorList>
    </citation>
    <scope>NUCLEOTIDE SEQUENCE [LARGE SCALE GENOMIC DNA]</scope>
    <source>
        <strain evidence="2">if_2019</strain>
        <tissue evidence="1">Muscle</tissue>
    </source>
</reference>
<keyword evidence="2" id="KW-1185">Reference proteome</keyword>
<evidence type="ECO:0000313" key="1">
    <source>
        <dbReference type="EMBL" id="MEQ2241352.1"/>
    </source>
</evidence>
<gene>
    <name evidence="1" type="ORF">ILYODFUR_024452</name>
</gene>